<feature type="region of interest" description="Disordered" evidence="1">
    <location>
        <begin position="62"/>
        <end position="86"/>
    </location>
</feature>
<feature type="chain" id="PRO_5042610453" description="Secreted protein" evidence="2">
    <location>
        <begin position="26"/>
        <end position="86"/>
    </location>
</feature>
<evidence type="ECO:0000313" key="4">
    <source>
        <dbReference type="Proteomes" id="UP001275084"/>
    </source>
</evidence>
<evidence type="ECO:0008006" key="5">
    <source>
        <dbReference type="Google" id="ProtNLM"/>
    </source>
</evidence>
<evidence type="ECO:0000313" key="3">
    <source>
        <dbReference type="EMBL" id="KAK3364198.1"/>
    </source>
</evidence>
<dbReference type="AlphaFoldDB" id="A0AAJ0HWY9"/>
<keyword evidence="2" id="KW-0732">Signal</keyword>
<dbReference type="EMBL" id="JAUIQD010000001">
    <property type="protein sequence ID" value="KAK3364198.1"/>
    <property type="molecule type" value="Genomic_DNA"/>
</dbReference>
<reference evidence="3" key="1">
    <citation type="journal article" date="2023" name="Mol. Phylogenet. Evol.">
        <title>Genome-scale phylogeny and comparative genomics of the fungal order Sordariales.</title>
        <authorList>
            <person name="Hensen N."/>
            <person name="Bonometti L."/>
            <person name="Westerberg I."/>
            <person name="Brannstrom I.O."/>
            <person name="Guillou S."/>
            <person name="Cros-Aarteil S."/>
            <person name="Calhoun S."/>
            <person name="Haridas S."/>
            <person name="Kuo A."/>
            <person name="Mondo S."/>
            <person name="Pangilinan J."/>
            <person name="Riley R."/>
            <person name="LaButti K."/>
            <person name="Andreopoulos B."/>
            <person name="Lipzen A."/>
            <person name="Chen C."/>
            <person name="Yan M."/>
            <person name="Daum C."/>
            <person name="Ng V."/>
            <person name="Clum A."/>
            <person name="Steindorff A."/>
            <person name="Ohm R.A."/>
            <person name="Martin F."/>
            <person name="Silar P."/>
            <person name="Natvig D.O."/>
            <person name="Lalanne C."/>
            <person name="Gautier V."/>
            <person name="Ament-Velasquez S.L."/>
            <person name="Kruys A."/>
            <person name="Hutchinson M.I."/>
            <person name="Powell A.J."/>
            <person name="Barry K."/>
            <person name="Miller A.N."/>
            <person name="Grigoriev I.V."/>
            <person name="Debuchy R."/>
            <person name="Gladieux P."/>
            <person name="Hiltunen Thoren M."/>
            <person name="Johannesson H."/>
        </authorList>
    </citation>
    <scope>NUCLEOTIDE SEQUENCE</scope>
    <source>
        <strain evidence="3">CBS 955.72</strain>
    </source>
</reference>
<sequence>MSTWKPYIWFIVACRILSLMPNTTGSSPLARSFPSFLITEQTGAAAELGECALPRIRLDSKSHQELPERQGSRLLSEHQEAVRDGY</sequence>
<name>A0AAJ0HWY9_9PEZI</name>
<accession>A0AAJ0HWY9</accession>
<comment type="caution">
    <text evidence="3">The sequence shown here is derived from an EMBL/GenBank/DDBJ whole genome shotgun (WGS) entry which is preliminary data.</text>
</comment>
<evidence type="ECO:0000256" key="2">
    <source>
        <dbReference type="SAM" id="SignalP"/>
    </source>
</evidence>
<evidence type="ECO:0000256" key="1">
    <source>
        <dbReference type="SAM" id="MobiDB-lite"/>
    </source>
</evidence>
<protein>
    <recommendedName>
        <fullName evidence="5">Secreted protein</fullName>
    </recommendedName>
</protein>
<reference evidence="3" key="2">
    <citation type="submission" date="2023-06" db="EMBL/GenBank/DDBJ databases">
        <authorList>
            <consortium name="Lawrence Berkeley National Laboratory"/>
            <person name="Haridas S."/>
            <person name="Hensen N."/>
            <person name="Bonometti L."/>
            <person name="Westerberg I."/>
            <person name="Brannstrom I.O."/>
            <person name="Guillou S."/>
            <person name="Cros-Aarteil S."/>
            <person name="Calhoun S."/>
            <person name="Kuo A."/>
            <person name="Mondo S."/>
            <person name="Pangilinan J."/>
            <person name="Riley R."/>
            <person name="Labutti K."/>
            <person name="Andreopoulos B."/>
            <person name="Lipzen A."/>
            <person name="Chen C."/>
            <person name="Yanf M."/>
            <person name="Daum C."/>
            <person name="Ng V."/>
            <person name="Clum A."/>
            <person name="Steindorff A."/>
            <person name="Ohm R."/>
            <person name="Martin F."/>
            <person name="Silar P."/>
            <person name="Natvig D."/>
            <person name="Lalanne C."/>
            <person name="Gautier V."/>
            <person name="Ament-Velasquez S.L."/>
            <person name="Kruys A."/>
            <person name="Hutchinson M.I."/>
            <person name="Powell A.J."/>
            <person name="Barry K."/>
            <person name="Miller A.N."/>
            <person name="Grigoriev I.V."/>
            <person name="Debuchy R."/>
            <person name="Gladieux P."/>
            <person name="Thoren M.H."/>
            <person name="Johannesson H."/>
        </authorList>
    </citation>
    <scope>NUCLEOTIDE SEQUENCE</scope>
    <source>
        <strain evidence="3">CBS 955.72</strain>
    </source>
</reference>
<gene>
    <name evidence="3" type="ORF">B0T25DRAFT_529531</name>
</gene>
<keyword evidence="4" id="KW-1185">Reference proteome</keyword>
<feature type="signal peptide" evidence="2">
    <location>
        <begin position="1"/>
        <end position="25"/>
    </location>
</feature>
<proteinExistence type="predicted"/>
<dbReference type="Proteomes" id="UP001275084">
    <property type="component" value="Unassembled WGS sequence"/>
</dbReference>
<organism evidence="3 4">
    <name type="scientific">Lasiosphaeria hispida</name>
    <dbReference type="NCBI Taxonomy" id="260671"/>
    <lineage>
        <taxon>Eukaryota</taxon>
        <taxon>Fungi</taxon>
        <taxon>Dikarya</taxon>
        <taxon>Ascomycota</taxon>
        <taxon>Pezizomycotina</taxon>
        <taxon>Sordariomycetes</taxon>
        <taxon>Sordariomycetidae</taxon>
        <taxon>Sordariales</taxon>
        <taxon>Lasiosphaeriaceae</taxon>
        <taxon>Lasiosphaeria</taxon>
    </lineage>
</organism>